<evidence type="ECO:0000313" key="2">
    <source>
        <dbReference type="EMBL" id="NEZ57562.1"/>
    </source>
</evidence>
<dbReference type="GO" id="GO:0003677">
    <property type="term" value="F:DNA binding"/>
    <property type="evidence" value="ECO:0007669"/>
    <property type="project" value="InterPro"/>
</dbReference>
<protein>
    <submittedName>
        <fullName evidence="2">Transcriptional regulator</fullName>
    </submittedName>
</protein>
<dbReference type="EMBL" id="QXHD01000004">
    <property type="protein sequence ID" value="NEZ57562.1"/>
    <property type="molecule type" value="Genomic_DNA"/>
</dbReference>
<proteinExistence type="predicted"/>
<dbReference type="Pfam" id="PF13443">
    <property type="entry name" value="HTH_26"/>
    <property type="match status" value="1"/>
</dbReference>
<keyword evidence="3" id="KW-1185">Reference proteome</keyword>
<dbReference type="PROSITE" id="PS50943">
    <property type="entry name" value="HTH_CROC1"/>
    <property type="match status" value="1"/>
</dbReference>
<name>A0A6M0RP78_9CYAN</name>
<evidence type="ECO:0000259" key="1">
    <source>
        <dbReference type="PROSITE" id="PS50943"/>
    </source>
</evidence>
<dbReference type="RefSeq" id="WP_163699657.1">
    <property type="nucleotide sequence ID" value="NZ_QXHD01000004.1"/>
</dbReference>
<comment type="caution">
    <text evidence="2">The sequence shown here is derived from an EMBL/GenBank/DDBJ whole genome shotgun (WGS) entry which is preliminary data.</text>
</comment>
<evidence type="ECO:0000313" key="3">
    <source>
        <dbReference type="Proteomes" id="UP000481033"/>
    </source>
</evidence>
<dbReference type="PANTHER" id="PTHR37301">
    <property type="entry name" value="DNA-BINDING PROTEIN-RELATED"/>
    <property type="match status" value="1"/>
</dbReference>
<dbReference type="SMART" id="SM00530">
    <property type="entry name" value="HTH_XRE"/>
    <property type="match status" value="1"/>
</dbReference>
<dbReference type="CDD" id="cd00093">
    <property type="entry name" value="HTH_XRE"/>
    <property type="match status" value="1"/>
</dbReference>
<dbReference type="AlphaFoldDB" id="A0A6M0RP78"/>
<gene>
    <name evidence="2" type="ORF">DXZ20_18210</name>
</gene>
<feature type="domain" description="HTH cro/C1-type" evidence="1">
    <location>
        <begin position="11"/>
        <end position="66"/>
    </location>
</feature>
<dbReference type="InterPro" id="IPR001387">
    <property type="entry name" value="Cro/C1-type_HTH"/>
</dbReference>
<reference evidence="2 3" key="1">
    <citation type="journal article" date="2020" name="Microb. Ecol.">
        <title>Ecogenomics of the Marine Benthic Filamentous Cyanobacterium Adonisia.</title>
        <authorList>
            <person name="Walter J.M."/>
            <person name="Coutinho F.H."/>
            <person name="Leomil L."/>
            <person name="Hargreaves P.I."/>
            <person name="Campeao M.E."/>
            <person name="Vieira V.V."/>
            <person name="Silva B.S."/>
            <person name="Fistarol G.O."/>
            <person name="Salomon P.S."/>
            <person name="Sawabe T."/>
            <person name="Mino S."/>
            <person name="Hosokawa M."/>
            <person name="Miyashita H."/>
            <person name="Maruyama F."/>
            <person name="van Verk M.C."/>
            <person name="Dutilh B.E."/>
            <person name="Thompson C.C."/>
            <person name="Thompson F.L."/>
        </authorList>
    </citation>
    <scope>NUCLEOTIDE SEQUENCE [LARGE SCALE GENOMIC DNA]</scope>
    <source>
        <strain evidence="2 3">CCMR0081</strain>
    </source>
</reference>
<dbReference type="SUPFAM" id="SSF47413">
    <property type="entry name" value="lambda repressor-like DNA-binding domains"/>
    <property type="match status" value="1"/>
</dbReference>
<organism evidence="2 3">
    <name type="scientific">Adonisia turfae CCMR0081</name>
    <dbReference type="NCBI Taxonomy" id="2292702"/>
    <lineage>
        <taxon>Bacteria</taxon>
        <taxon>Bacillati</taxon>
        <taxon>Cyanobacteriota</taxon>
        <taxon>Adonisia</taxon>
        <taxon>Adonisia turfae</taxon>
    </lineage>
</organism>
<dbReference type="Gene3D" id="1.10.260.40">
    <property type="entry name" value="lambda repressor-like DNA-binding domains"/>
    <property type="match status" value="1"/>
</dbReference>
<dbReference type="InterPro" id="IPR010982">
    <property type="entry name" value="Lambda_DNA-bd_dom_sf"/>
</dbReference>
<sequence>MNLVMPVKILLDKVRDERGVSQDQLARMIGQSRTNIQSIERGRSKSITFATLDKICRALKCQPGELLVWVPDDEDKEDTAETAEG</sequence>
<accession>A0A6M0RP78</accession>
<dbReference type="PANTHER" id="PTHR37301:SF1">
    <property type="entry name" value="DNA-BINDING PROTEIN"/>
    <property type="match status" value="1"/>
</dbReference>
<dbReference type="Proteomes" id="UP000481033">
    <property type="component" value="Unassembled WGS sequence"/>
</dbReference>